<dbReference type="PANTHER" id="PTHR16047:SF7">
    <property type="entry name" value="E3 UBIQUITIN-PROTEIN LIGASE RFWD3"/>
    <property type="match status" value="1"/>
</dbReference>
<dbReference type="GO" id="GO:0008270">
    <property type="term" value="F:zinc ion binding"/>
    <property type="evidence" value="ECO:0007669"/>
    <property type="project" value="UniProtKB-KW"/>
</dbReference>
<dbReference type="GO" id="GO:0036297">
    <property type="term" value="P:interstrand cross-link repair"/>
    <property type="evidence" value="ECO:0007669"/>
    <property type="project" value="InterPro"/>
</dbReference>
<gene>
    <name evidence="6" type="ORF">DGUA_6G013004</name>
</gene>
<dbReference type="PROSITE" id="PS50089">
    <property type="entry name" value="ZF_RING_2"/>
    <property type="match status" value="1"/>
</dbReference>
<organism evidence="6 7">
    <name type="scientific">Drosophila guanche</name>
    <name type="common">Fruit fly</name>
    <dbReference type="NCBI Taxonomy" id="7266"/>
    <lineage>
        <taxon>Eukaryota</taxon>
        <taxon>Metazoa</taxon>
        <taxon>Ecdysozoa</taxon>
        <taxon>Arthropoda</taxon>
        <taxon>Hexapoda</taxon>
        <taxon>Insecta</taxon>
        <taxon>Pterygota</taxon>
        <taxon>Neoptera</taxon>
        <taxon>Endopterygota</taxon>
        <taxon>Diptera</taxon>
        <taxon>Brachycera</taxon>
        <taxon>Muscomorpha</taxon>
        <taxon>Ephydroidea</taxon>
        <taxon>Drosophilidae</taxon>
        <taxon>Drosophila</taxon>
        <taxon>Sophophora</taxon>
    </lineage>
</organism>
<keyword evidence="7" id="KW-1185">Reference proteome</keyword>
<dbReference type="PANTHER" id="PTHR16047">
    <property type="entry name" value="RFWD3 PROTEIN"/>
    <property type="match status" value="1"/>
</dbReference>
<evidence type="ECO:0000256" key="2">
    <source>
        <dbReference type="ARBA" id="ARBA00022833"/>
    </source>
</evidence>
<dbReference type="Gene3D" id="3.30.40.10">
    <property type="entry name" value="Zinc/RING finger domain, C3HC4 (zinc finger)"/>
    <property type="match status" value="1"/>
</dbReference>
<dbReference type="Proteomes" id="UP000268350">
    <property type="component" value="Unassembled WGS sequence"/>
</dbReference>
<evidence type="ECO:0000313" key="7">
    <source>
        <dbReference type="Proteomes" id="UP000268350"/>
    </source>
</evidence>
<reference evidence="7" key="1">
    <citation type="submission" date="2018-01" db="EMBL/GenBank/DDBJ databases">
        <authorList>
            <person name="Alioto T."/>
            <person name="Alioto T."/>
        </authorList>
    </citation>
    <scope>NUCLEOTIDE SEQUENCE [LARGE SCALE GENOMIC DNA]</scope>
</reference>
<proteinExistence type="predicted"/>
<feature type="region of interest" description="Disordered" evidence="4">
    <location>
        <begin position="17"/>
        <end position="43"/>
    </location>
</feature>
<dbReference type="GO" id="GO:0005634">
    <property type="term" value="C:nucleus"/>
    <property type="evidence" value="ECO:0007669"/>
    <property type="project" value="InterPro"/>
</dbReference>
<keyword evidence="1 3" id="KW-0479">Metal-binding</keyword>
<evidence type="ECO:0000256" key="4">
    <source>
        <dbReference type="SAM" id="MobiDB-lite"/>
    </source>
</evidence>
<protein>
    <submittedName>
        <fullName evidence="6">Blast:E3 ubiquitin-protein ligase RFWD3</fullName>
    </submittedName>
</protein>
<evidence type="ECO:0000256" key="1">
    <source>
        <dbReference type="ARBA" id="ARBA00022771"/>
    </source>
</evidence>
<dbReference type="STRING" id="7266.A0A3B0JIC8"/>
<keyword evidence="2" id="KW-0862">Zinc</keyword>
<keyword evidence="1 3" id="KW-0863">Zinc-finger</keyword>
<dbReference type="InterPro" id="IPR037381">
    <property type="entry name" value="RFWD3"/>
</dbReference>
<dbReference type="InterPro" id="IPR001841">
    <property type="entry name" value="Znf_RING"/>
</dbReference>
<evidence type="ECO:0000256" key="3">
    <source>
        <dbReference type="PROSITE-ProRule" id="PRU00175"/>
    </source>
</evidence>
<dbReference type="AlphaFoldDB" id="A0A3B0JIC8"/>
<dbReference type="OMA" id="PADDITC"/>
<evidence type="ECO:0000313" key="6">
    <source>
        <dbReference type="EMBL" id="SPP80062.1"/>
    </source>
</evidence>
<accession>A0A3B0JIC8</accession>
<dbReference type="OrthoDB" id="5600418at2759"/>
<dbReference type="SUPFAM" id="SSF57850">
    <property type="entry name" value="RING/U-box"/>
    <property type="match status" value="1"/>
</dbReference>
<feature type="domain" description="RING-type" evidence="5">
    <location>
        <begin position="126"/>
        <end position="165"/>
    </location>
</feature>
<sequence>MAGNNVDVNYLNAINIDASEENPAEAPPLQQPQNNDQELEDTTTEVEEMKSLLEKEKRNHETLLNKLKMHDNSTQVTFQNLQKRLDELKKDEQLMLNQFFDEERSHIVAKEELLTFLDNPADDITCIICLCSWESTGPHRVASLSCGHIFGKSCIEKCVLCPKCRAPVRYCDILCHPPS</sequence>
<dbReference type="EMBL" id="OUUW01000004">
    <property type="protein sequence ID" value="SPP80062.1"/>
    <property type="molecule type" value="Genomic_DNA"/>
</dbReference>
<dbReference type="InterPro" id="IPR013083">
    <property type="entry name" value="Znf_RING/FYVE/PHD"/>
</dbReference>
<dbReference type="GO" id="GO:0016567">
    <property type="term" value="P:protein ubiquitination"/>
    <property type="evidence" value="ECO:0007669"/>
    <property type="project" value="InterPro"/>
</dbReference>
<name>A0A3B0JIC8_DROGU</name>
<dbReference type="GO" id="GO:0004842">
    <property type="term" value="F:ubiquitin-protein transferase activity"/>
    <property type="evidence" value="ECO:0007669"/>
    <property type="project" value="InterPro"/>
</dbReference>
<evidence type="ECO:0000259" key="5">
    <source>
        <dbReference type="PROSITE" id="PS50089"/>
    </source>
</evidence>